<dbReference type="InterPro" id="IPR027417">
    <property type="entry name" value="P-loop_NTPase"/>
</dbReference>
<keyword evidence="7" id="KW-0234">DNA repair</keyword>
<evidence type="ECO:0000256" key="6">
    <source>
        <dbReference type="ARBA" id="ARBA00022840"/>
    </source>
</evidence>
<evidence type="ECO:0000256" key="8">
    <source>
        <dbReference type="ARBA" id="ARBA00033408"/>
    </source>
</evidence>
<proteinExistence type="inferred from homology"/>
<keyword evidence="6" id="KW-0067">ATP-binding</keyword>
<keyword evidence="5" id="KW-0227">DNA damage</keyword>
<dbReference type="Pfam" id="PF02463">
    <property type="entry name" value="SMC_N"/>
    <property type="match status" value="1"/>
</dbReference>
<keyword evidence="4" id="KW-0547">Nucleotide-binding</keyword>
<feature type="domain" description="RecF/RecN/SMC N-terminal" evidence="10">
    <location>
        <begin position="2"/>
        <end position="520"/>
    </location>
</feature>
<evidence type="ECO:0000313" key="12">
    <source>
        <dbReference type="Proteomes" id="UP001162734"/>
    </source>
</evidence>
<evidence type="ECO:0000256" key="4">
    <source>
        <dbReference type="ARBA" id="ARBA00022741"/>
    </source>
</evidence>
<evidence type="ECO:0000313" key="11">
    <source>
        <dbReference type="EMBL" id="BDG08776.1"/>
    </source>
</evidence>
<evidence type="ECO:0000256" key="1">
    <source>
        <dbReference type="ARBA" id="ARBA00003618"/>
    </source>
</evidence>
<dbReference type="Proteomes" id="UP001162734">
    <property type="component" value="Chromosome"/>
</dbReference>
<dbReference type="CDD" id="cd03241">
    <property type="entry name" value="ABC_RecN"/>
    <property type="match status" value="2"/>
</dbReference>
<reference evidence="12" key="1">
    <citation type="journal article" date="2022" name="Int. J. Syst. Evol. Microbiol.">
        <title>Anaeromyxobacter oryzae sp. nov., Anaeromyxobacter diazotrophicus sp. nov. and Anaeromyxobacter paludicola sp. nov., isolated from paddy soils.</title>
        <authorList>
            <person name="Itoh H."/>
            <person name="Xu Z."/>
            <person name="Mise K."/>
            <person name="Masuda Y."/>
            <person name="Ushijima N."/>
            <person name="Hayakawa C."/>
            <person name="Shiratori Y."/>
            <person name="Senoo K."/>
        </authorList>
    </citation>
    <scope>NUCLEOTIDE SEQUENCE [LARGE SCALE GENOMIC DNA]</scope>
    <source>
        <strain evidence="12">Red630</strain>
    </source>
</reference>
<dbReference type="PIRSF" id="PIRSF003128">
    <property type="entry name" value="RecN"/>
    <property type="match status" value="1"/>
</dbReference>
<evidence type="ECO:0000256" key="9">
    <source>
        <dbReference type="SAM" id="MobiDB-lite"/>
    </source>
</evidence>
<dbReference type="InterPro" id="IPR003395">
    <property type="entry name" value="RecF/RecN/SMC_N"/>
</dbReference>
<dbReference type="PANTHER" id="PTHR11059:SF0">
    <property type="entry name" value="DNA REPAIR PROTEIN RECN"/>
    <property type="match status" value="1"/>
</dbReference>
<comment type="function">
    <text evidence="1">May be involved in recombinational repair of damaged DNA.</text>
</comment>
<dbReference type="PANTHER" id="PTHR11059">
    <property type="entry name" value="DNA REPAIR PROTEIN RECN"/>
    <property type="match status" value="1"/>
</dbReference>
<protein>
    <recommendedName>
        <fullName evidence="3">DNA repair protein RecN</fullName>
    </recommendedName>
    <alternativeName>
        <fullName evidence="8">Recombination protein N</fullName>
    </alternativeName>
</protein>
<evidence type="ECO:0000259" key="10">
    <source>
        <dbReference type="Pfam" id="PF02463"/>
    </source>
</evidence>
<dbReference type="RefSeq" id="WP_248345995.1">
    <property type="nucleotide sequence ID" value="NZ_AP025592.1"/>
</dbReference>
<gene>
    <name evidence="11" type="primary">recN</name>
    <name evidence="11" type="ORF">AMPC_18890</name>
</gene>
<sequence length="614" mass="63321">MLTTLRISGLAVVDAAEVRFGPGLNVLTGETGAGKSILVNALHLVLGGRMGADVLRDGADEAVVEALFELPPDHPVLARLAAAGIPAPEPAEGGGAELLVRRVASRGGRGRAFVNGALCTVGMLESALRGALDICGQHEHVALLRAESHTGLLDAFAGAQGALARYRERFDALAAAVREREALARGESERAARADYLAFQLREIDALAPEAGEDQRLEQERVVLAQAARLRDAAARAEACAYGEEGSAAERLGLALRALEPAAHVDPRLEPVVALLRSAAAEVDEAGRALARYGAALGGDPERLSELDERLGALRALARKHGGSLARALERAGEMRAELAAAAGGAGRLEELAAAEPALAARAAAGAAELTRARASAARAFCAEVQAELGALAMGRCRIEVAFRPPEGGVEVAGRRLAPGGAEEAELLIAPNPGEAPRPLARIASGGELSRVLLAVKRALSRTDPMRTYVFDEVDSGIGGAVAEAVGRRLLEVSRGRQVICVTHLPQVAAFADRHHRVEKRVSGGRTFTAVRLLEGDAARREEVARMLAGATLGPSALEHAAALLEAARAGAAEGAGGGAAAEPAPRQGRRAAPVRTAARVAAKKRSAGAGGSR</sequence>
<evidence type="ECO:0000256" key="7">
    <source>
        <dbReference type="ARBA" id="ARBA00023204"/>
    </source>
</evidence>
<dbReference type="Gene3D" id="3.40.50.300">
    <property type="entry name" value="P-loop containing nucleotide triphosphate hydrolases"/>
    <property type="match status" value="2"/>
</dbReference>
<organism evidence="11 12">
    <name type="scientific">Anaeromyxobacter paludicola</name>
    <dbReference type="NCBI Taxonomy" id="2918171"/>
    <lineage>
        <taxon>Bacteria</taxon>
        <taxon>Pseudomonadati</taxon>
        <taxon>Myxococcota</taxon>
        <taxon>Myxococcia</taxon>
        <taxon>Myxococcales</taxon>
        <taxon>Cystobacterineae</taxon>
        <taxon>Anaeromyxobacteraceae</taxon>
        <taxon>Anaeromyxobacter</taxon>
    </lineage>
</organism>
<dbReference type="NCBIfam" id="TIGR00634">
    <property type="entry name" value="recN"/>
    <property type="match status" value="1"/>
</dbReference>
<dbReference type="SUPFAM" id="SSF52540">
    <property type="entry name" value="P-loop containing nucleoside triphosphate hydrolases"/>
    <property type="match status" value="2"/>
</dbReference>
<dbReference type="EMBL" id="AP025592">
    <property type="protein sequence ID" value="BDG08776.1"/>
    <property type="molecule type" value="Genomic_DNA"/>
</dbReference>
<dbReference type="InterPro" id="IPR004604">
    <property type="entry name" value="DNA_recomb/repair_RecN"/>
</dbReference>
<feature type="region of interest" description="Disordered" evidence="9">
    <location>
        <begin position="575"/>
        <end position="614"/>
    </location>
</feature>
<feature type="compositionally biased region" description="Low complexity" evidence="9">
    <location>
        <begin position="581"/>
        <end position="601"/>
    </location>
</feature>
<accession>A0ABN6N6X2</accession>
<evidence type="ECO:0000256" key="5">
    <source>
        <dbReference type="ARBA" id="ARBA00022763"/>
    </source>
</evidence>
<name>A0ABN6N6X2_9BACT</name>
<evidence type="ECO:0000256" key="3">
    <source>
        <dbReference type="ARBA" id="ARBA00021315"/>
    </source>
</evidence>
<keyword evidence="12" id="KW-1185">Reference proteome</keyword>
<evidence type="ECO:0000256" key="2">
    <source>
        <dbReference type="ARBA" id="ARBA00009441"/>
    </source>
</evidence>
<comment type="similarity">
    <text evidence="2">Belongs to the RecN family.</text>
</comment>